<reference evidence="2" key="1">
    <citation type="submission" date="2014-12" db="EMBL/GenBank/DDBJ databases">
        <title>Genome Sequence of Valsa Canker Pathogens Uncovers a Specific Adaption of Colonization on Woody Bark.</title>
        <authorList>
            <person name="Yin Z."/>
            <person name="Liu H."/>
            <person name="Gao X."/>
            <person name="Li Z."/>
            <person name="Song N."/>
            <person name="Ke X."/>
            <person name="Dai Q."/>
            <person name="Wu Y."/>
            <person name="Sun Y."/>
            <person name="Xu J.-R."/>
            <person name="Kang Z.K."/>
            <person name="Wang L."/>
            <person name="Huang L."/>
        </authorList>
    </citation>
    <scope>NUCLEOTIDE SEQUENCE [LARGE SCALE GENOMIC DNA]</scope>
    <source>
        <strain evidence="2">03-8</strain>
    </source>
</reference>
<dbReference type="EMBL" id="CM003100">
    <property type="protein sequence ID" value="KUI67250.1"/>
    <property type="molecule type" value="Genomic_DNA"/>
</dbReference>
<keyword evidence="1" id="KW-0812">Transmembrane</keyword>
<organism evidence="2 3">
    <name type="scientific">Cytospora mali</name>
    <name type="common">Apple Valsa canker fungus</name>
    <name type="synonym">Valsa mali</name>
    <dbReference type="NCBI Taxonomy" id="578113"/>
    <lineage>
        <taxon>Eukaryota</taxon>
        <taxon>Fungi</taxon>
        <taxon>Dikarya</taxon>
        <taxon>Ascomycota</taxon>
        <taxon>Pezizomycotina</taxon>
        <taxon>Sordariomycetes</taxon>
        <taxon>Sordariomycetidae</taxon>
        <taxon>Diaporthales</taxon>
        <taxon>Cytosporaceae</taxon>
        <taxon>Cytospora</taxon>
    </lineage>
</organism>
<evidence type="ECO:0000313" key="3">
    <source>
        <dbReference type="Proteomes" id="UP000078559"/>
    </source>
</evidence>
<proteinExistence type="predicted"/>
<feature type="transmembrane region" description="Helical" evidence="1">
    <location>
        <begin position="251"/>
        <end position="272"/>
    </location>
</feature>
<dbReference type="AlphaFoldDB" id="A0A194VTW6"/>
<keyword evidence="1" id="KW-1133">Transmembrane helix</keyword>
<evidence type="ECO:0000313" key="2">
    <source>
        <dbReference type="EMBL" id="KUI67250.1"/>
    </source>
</evidence>
<dbReference type="OrthoDB" id="5295335at2759"/>
<evidence type="ECO:0000256" key="1">
    <source>
        <dbReference type="SAM" id="Phobius"/>
    </source>
</evidence>
<gene>
    <name evidence="2" type="ORF">VM1G_03520</name>
</gene>
<feature type="transmembrane region" description="Helical" evidence="1">
    <location>
        <begin position="359"/>
        <end position="380"/>
    </location>
</feature>
<sequence>MFAWPHLTCKVPLISVFDPKIDTTSMETPPNLFSFLLPANSPAQQVMSSPLSGGPAPSSLTGDSNVFSAFGSLLGYVGAEAVTTASFENLLWPQRSLSSFKASRLPWLALLMPMGGPMHKAALKVLDTIYSYGLLKGHQQGHMLGTAFFPELGWKYTMYSQGIHKEHTEPLRNCILARALCLLPMPDLDLPGKPSSLRSMEGAIKSPHRETERVRAKVRVSHLDIAKATDKDKKSSLPFVCEQHGTPGLRIILAICGSELSAIIVAISVAAIYHSPWALIWVVPLILRLISAAFAVQRESLVQLTSSTSATDPPCDFEVHCPQSEGNFLLISGPPTLVLQFARHYGHPKRDRLREVVQLFVVVMFAFLFPLQLVCSTIWMPVSLQNIWLCYQLYVVLVMHISRYSKLGSESNTSAALASALAKEGCTGTDINKSEHAILFGHTRDGPETLKIGVVSTYHDRCRSGREAMDNLLRRNTCGSETTLAEPEPEPKPKA</sequence>
<keyword evidence="1" id="KW-0472">Membrane</keyword>
<protein>
    <submittedName>
        <fullName evidence="2">Uncharacterized protein</fullName>
    </submittedName>
</protein>
<dbReference type="Proteomes" id="UP000078559">
    <property type="component" value="Chromosome 3"/>
</dbReference>
<name>A0A194VTW6_CYTMA</name>
<feature type="transmembrane region" description="Helical" evidence="1">
    <location>
        <begin position="278"/>
        <end position="296"/>
    </location>
</feature>
<keyword evidence="3" id="KW-1185">Reference proteome</keyword>
<accession>A0A194VTW6</accession>